<evidence type="ECO:0000256" key="5">
    <source>
        <dbReference type="ARBA" id="ARBA00022692"/>
    </source>
</evidence>
<proteinExistence type="inferred from homology"/>
<evidence type="ECO:0000256" key="1">
    <source>
        <dbReference type="ARBA" id="ARBA00004127"/>
    </source>
</evidence>
<feature type="transmembrane region" description="Helical" evidence="9">
    <location>
        <begin position="106"/>
        <end position="126"/>
    </location>
</feature>
<dbReference type="InterPro" id="IPR047664">
    <property type="entry name" value="SWEET"/>
</dbReference>
<dbReference type="Gramene" id="KFK33126">
    <property type="protein sequence ID" value="KFK33126"/>
    <property type="gene ID" value="AALP_AA6G334100"/>
</dbReference>
<feature type="transmembrane region" description="Helical" evidence="9">
    <location>
        <begin position="170"/>
        <end position="190"/>
    </location>
</feature>
<dbReference type="AlphaFoldDB" id="A0A087GTC4"/>
<evidence type="ECO:0000256" key="7">
    <source>
        <dbReference type="ARBA" id="ARBA00022989"/>
    </source>
</evidence>
<evidence type="ECO:0000313" key="11">
    <source>
        <dbReference type="EMBL" id="KFK33126.1"/>
    </source>
</evidence>
<dbReference type="Proteomes" id="UP000029120">
    <property type="component" value="Chromosome 6"/>
</dbReference>
<evidence type="ECO:0000256" key="3">
    <source>
        <dbReference type="ARBA" id="ARBA00022448"/>
    </source>
</evidence>
<comment type="subcellular location">
    <subcellularLocation>
        <location evidence="9">Cell membrane</location>
        <topology evidence="9">Multi-pass membrane protein</topology>
    </subcellularLocation>
    <subcellularLocation>
        <location evidence="1">Endomembrane system</location>
        <topology evidence="1">Multi-pass membrane protein</topology>
    </subcellularLocation>
</comment>
<keyword evidence="8 9" id="KW-0472">Membrane</keyword>
<keyword evidence="5 9" id="KW-0812">Transmembrane</keyword>
<feature type="transmembrane region" description="Helical" evidence="9">
    <location>
        <begin position="45"/>
        <end position="65"/>
    </location>
</feature>
<dbReference type="OrthoDB" id="409725at2759"/>
<evidence type="ECO:0000313" key="12">
    <source>
        <dbReference type="Proteomes" id="UP000029120"/>
    </source>
</evidence>
<name>A0A087GTC4_ARAAL</name>
<dbReference type="PANTHER" id="PTHR10791:SF236">
    <property type="entry name" value="BIDIRECTIONAL SUGAR TRANSPORTER SWEET8"/>
    <property type="match status" value="1"/>
</dbReference>
<dbReference type="EMBL" id="CM002874">
    <property type="protein sequence ID" value="KFK33126.1"/>
    <property type="molecule type" value="Genomic_DNA"/>
</dbReference>
<reference evidence="12" key="1">
    <citation type="journal article" date="2015" name="Nat. Plants">
        <title>Genome expansion of Arabis alpina linked with retrotransposition and reduced symmetric DNA methylation.</title>
        <authorList>
            <person name="Willing E.M."/>
            <person name="Rawat V."/>
            <person name="Mandakova T."/>
            <person name="Maumus F."/>
            <person name="James G.V."/>
            <person name="Nordstroem K.J."/>
            <person name="Becker C."/>
            <person name="Warthmann N."/>
            <person name="Chica C."/>
            <person name="Szarzynska B."/>
            <person name="Zytnicki M."/>
            <person name="Albani M.C."/>
            <person name="Kiefer C."/>
            <person name="Bergonzi S."/>
            <person name="Castaings L."/>
            <person name="Mateos J.L."/>
            <person name="Berns M.C."/>
            <person name="Bujdoso N."/>
            <person name="Piofczyk T."/>
            <person name="de Lorenzo L."/>
            <person name="Barrero-Sicilia C."/>
            <person name="Mateos I."/>
            <person name="Piednoel M."/>
            <person name="Hagmann J."/>
            <person name="Chen-Min-Tao R."/>
            <person name="Iglesias-Fernandez R."/>
            <person name="Schuster S.C."/>
            <person name="Alonso-Blanco C."/>
            <person name="Roudier F."/>
            <person name="Carbonero P."/>
            <person name="Paz-Ares J."/>
            <person name="Davis S.J."/>
            <person name="Pecinka A."/>
            <person name="Quesneville H."/>
            <person name="Colot V."/>
            <person name="Lysak M.A."/>
            <person name="Weigel D."/>
            <person name="Coupland G."/>
            <person name="Schneeberger K."/>
        </authorList>
    </citation>
    <scope>NUCLEOTIDE SEQUENCE [LARGE SCALE GENOMIC DNA]</scope>
    <source>
        <strain evidence="12">cv. Pajares</strain>
    </source>
</reference>
<dbReference type="FunFam" id="1.20.1280.290:FF:000002">
    <property type="entry name" value="Bidirectional sugar transporter SWEET"/>
    <property type="match status" value="1"/>
</dbReference>
<dbReference type="GO" id="GO:0005886">
    <property type="term" value="C:plasma membrane"/>
    <property type="evidence" value="ECO:0007669"/>
    <property type="project" value="UniProtKB-SubCell"/>
</dbReference>
<keyword evidence="12" id="KW-1185">Reference proteome</keyword>
<feature type="transmembrane region" description="Helical" evidence="9">
    <location>
        <begin position="6"/>
        <end position="24"/>
    </location>
</feature>
<sequence length="242" mass="27262">MVDAQQVRTIVGVIGNVISFGLFLSPVPMFWRIIKKESVEEFQPYPYVFTVMNCMLWIFYGLPIVHKDSLLVTTINGVGLGIEAIYIGIFLYYCGDKKNFRRNIGLYLVAEIIGVVAVVLITLYAFKNYKTDFAKQTFVGVICDVFNIAMYASPCLVIKKVWTTKSVEYMPFWLSLISFLNAICWTAYSLLYKIDLYVLISNGLGTFLCAIQLAVYAKFYKSTPKGGSGKPSEIEISGTEKV</sequence>
<evidence type="ECO:0000256" key="8">
    <source>
        <dbReference type="ARBA" id="ARBA00023136"/>
    </source>
</evidence>
<evidence type="ECO:0000256" key="4">
    <source>
        <dbReference type="ARBA" id="ARBA00022597"/>
    </source>
</evidence>
<dbReference type="GO" id="GO:0012505">
    <property type="term" value="C:endomembrane system"/>
    <property type="evidence" value="ECO:0007669"/>
    <property type="project" value="UniProtKB-SubCell"/>
</dbReference>
<evidence type="ECO:0000256" key="10">
    <source>
        <dbReference type="SAM" id="MobiDB-lite"/>
    </source>
</evidence>
<comment type="similarity">
    <text evidence="2 9">Belongs to the SWEET sugar transporter family.</text>
</comment>
<keyword evidence="3 9" id="KW-0813">Transport</keyword>
<organism evidence="11 12">
    <name type="scientific">Arabis alpina</name>
    <name type="common">Alpine rock-cress</name>
    <dbReference type="NCBI Taxonomy" id="50452"/>
    <lineage>
        <taxon>Eukaryota</taxon>
        <taxon>Viridiplantae</taxon>
        <taxon>Streptophyta</taxon>
        <taxon>Embryophyta</taxon>
        <taxon>Tracheophyta</taxon>
        <taxon>Spermatophyta</taxon>
        <taxon>Magnoliopsida</taxon>
        <taxon>eudicotyledons</taxon>
        <taxon>Gunneridae</taxon>
        <taxon>Pentapetalae</taxon>
        <taxon>rosids</taxon>
        <taxon>malvids</taxon>
        <taxon>Brassicales</taxon>
        <taxon>Brassicaceae</taxon>
        <taxon>Arabideae</taxon>
        <taxon>Arabis</taxon>
    </lineage>
</organism>
<keyword evidence="7 9" id="KW-1133">Transmembrane helix</keyword>
<dbReference type="InterPro" id="IPR004316">
    <property type="entry name" value="SWEET_rpt"/>
</dbReference>
<feature type="transmembrane region" description="Helical" evidence="9">
    <location>
        <begin position="196"/>
        <end position="217"/>
    </location>
</feature>
<dbReference type="Gene3D" id="1.20.1280.290">
    <property type="match status" value="2"/>
</dbReference>
<dbReference type="GO" id="GO:0051119">
    <property type="term" value="F:sugar transmembrane transporter activity"/>
    <property type="evidence" value="ECO:0007669"/>
    <property type="project" value="InterPro"/>
</dbReference>
<dbReference type="Pfam" id="PF03083">
    <property type="entry name" value="MtN3_slv"/>
    <property type="match status" value="2"/>
</dbReference>
<keyword evidence="4 9" id="KW-0762">Sugar transport</keyword>
<gene>
    <name evidence="11" type="ordered locus">AALP_Aa6g334100</name>
</gene>
<dbReference type="GO" id="GO:0051260">
    <property type="term" value="P:protein homooligomerization"/>
    <property type="evidence" value="ECO:0007669"/>
    <property type="project" value="UniProtKB-ARBA"/>
</dbReference>
<accession>A0A087GTC4</accession>
<dbReference type="PANTHER" id="PTHR10791">
    <property type="entry name" value="RAG1-ACTIVATING PROTEIN 1"/>
    <property type="match status" value="1"/>
</dbReference>
<feature type="transmembrane region" description="Helical" evidence="9">
    <location>
        <begin position="138"/>
        <end position="158"/>
    </location>
</feature>
<dbReference type="OMA" id="ICWAGYA"/>
<feature type="transmembrane region" description="Helical" evidence="9">
    <location>
        <begin position="71"/>
        <end position="94"/>
    </location>
</feature>
<comment type="function">
    <text evidence="9">Mediates both low-affinity uptake and efflux of sugar across the membrane.</text>
</comment>
<dbReference type="FunFam" id="1.20.1280.290:FF:000001">
    <property type="entry name" value="Bidirectional sugar transporter SWEET"/>
    <property type="match status" value="1"/>
</dbReference>
<evidence type="ECO:0000256" key="9">
    <source>
        <dbReference type="RuleBase" id="RU910715"/>
    </source>
</evidence>
<keyword evidence="6" id="KW-0677">Repeat</keyword>
<dbReference type="eggNOG" id="KOG1623">
    <property type="taxonomic scope" value="Eukaryota"/>
</dbReference>
<feature type="region of interest" description="Disordered" evidence="10">
    <location>
        <begin position="223"/>
        <end position="242"/>
    </location>
</feature>
<evidence type="ECO:0000256" key="2">
    <source>
        <dbReference type="ARBA" id="ARBA00007809"/>
    </source>
</evidence>
<protein>
    <recommendedName>
        <fullName evidence="9">Bidirectional sugar transporter SWEET</fullName>
    </recommendedName>
</protein>
<evidence type="ECO:0000256" key="6">
    <source>
        <dbReference type="ARBA" id="ARBA00022737"/>
    </source>
</evidence>